<reference evidence="2" key="1">
    <citation type="submission" date="2020-09" db="EMBL/GenBank/DDBJ databases">
        <title>Bosea spartocytisi sp. nov. a root nodule endophyte of Spartocytisus supranubius in the high mountain ecosystem fo the Teide National Park (Canary Islands, Spain).</title>
        <authorList>
            <person name="Pulido-Suarez L."/>
            <person name="Peix A."/>
            <person name="Igual J.M."/>
            <person name="Socas-Perez N."/>
            <person name="Velazquez E."/>
            <person name="Flores-Felix J.D."/>
            <person name="Leon-Barrios M."/>
        </authorList>
    </citation>
    <scope>NUCLEOTIDE SEQUENCE</scope>
    <source>
        <strain evidence="2">SSUT16</strain>
    </source>
</reference>
<dbReference type="Proteomes" id="UP000619295">
    <property type="component" value="Unassembled WGS sequence"/>
</dbReference>
<comment type="caution">
    <text evidence="2">The sequence shown here is derived from an EMBL/GenBank/DDBJ whole genome shotgun (WGS) entry which is preliminary data.</text>
</comment>
<dbReference type="InterPro" id="IPR029033">
    <property type="entry name" value="His_PPase_superfam"/>
</dbReference>
<dbReference type="Gene3D" id="3.40.50.1240">
    <property type="entry name" value="Phosphoglycerate mutase-like"/>
    <property type="match status" value="1"/>
</dbReference>
<protein>
    <submittedName>
        <fullName evidence="2">Histidine phosphatase family protein</fullName>
    </submittedName>
</protein>
<evidence type="ECO:0000313" key="2">
    <source>
        <dbReference type="EMBL" id="MBD3848589.1"/>
    </source>
</evidence>
<dbReference type="CDD" id="cd07040">
    <property type="entry name" value="HP"/>
    <property type="match status" value="1"/>
</dbReference>
<evidence type="ECO:0000256" key="1">
    <source>
        <dbReference type="SAM" id="MobiDB-lite"/>
    </source>
</evidence>
<name>A0A927ED31_9HYPH</name>
<accession>A0A927ED31</accession>
<feature type="region of interest" description="Disordered" evidence="1">
    <location>
        <begin position="1"/>
        <end position="31"/>
    </location>
</feature>
<organism evidence="2 3">
    <name type="scientific">Bosea spartocytisi</name>
    <dbReference type="NCBI Taxonomy" id="2773451"/>
    <lineage>
        <taxon>Bacteria</taxon>
        <taxon>Pseudomonadati</taxon>
        <taxon>Pseudomonadota</taxon>
        <taxon>Alphaproteobacteria</taxon>
        <taxon>Hyphomicrobiales</taxon>
        <taxon>Boseaceae</taxon>
        <taxon>Bosea</taxon>
    </lineage>
</organism>
<dbReference type="Pfam" id="PF00300">
    <property type="entry name" value="His_Phos_1"/>
    <property type="match status" value="1"/>
</dbReference>
<dbReference type="InterPro" id="IPR013078">
    <property type="entry name" value="His_Pase_superF_clade-1"/>
</dbReference>
<evidence type="ECO:0000313" key="3">
    <source>
        <dbReference type="Proteomes" id="UP000619295"/>
    </source>
</evidence>
<dbReference type="AlphaFoldDB" id="A0A927ED31"/>
<proteinExistence type="predicted"/>
<dbReference type="RefSeq" id="WP_191125593.1">
    <property type="nucleotide sequence ID" value="NZ_JACXWY010000020.1"/>
</dbReference>
<dbReference type="EMBL" id="JACXWY010000020">
    <property type="protein sequence ID" value="MBD3848589.1"/>
    <property type="molecule type" value="Genomic_DNA"/>
</dbReference>
<dbReference type="SUPFAM" id="SSF53254">
    <property type="entry name" value="Phosphoglycerate mutase-like"/>
    <property type="match status" value="1"/>
</dbReference>
<sequence>MRHSITDRSQVDTGDLGRREGQRNLSEEGRRQATALGASFKELTIPVGEVLSSPVFRALDTAQLAFGETNVKAVPELTADDYEHDQARLAANVAWVSRRLGIPSKGGKVDVLVGHIYPLAMILGRSVSQSEFPEGGLAVFAPSSGAPDFLGFVTPAELLSASHSQ</sequence>
<keyword evidence="3" id="KW-1185">Reference proteome</keyword>
<gene>
    <name evidence="2" type="ORF">IED13_23070</name>
</gene>